<dbReference type="InterPro" id="IPR011990">
    <property type="entry name" value="TPR-like_helical_dom_sf"/>
</dbReference>
<dbReference type="Gene3D" id="1.25.40.10">
    <property type="entry name" value="Tetratricopeptide repeat domain"/>
    <property type="match status" value="1"/>
</dbReference>
<feature type="coiled-coil region" evidence="2">
    <location>
        <begin position="599"/>
        <end position="665"/>
    </location>
</feature>
<proteinExistence type="predicted"/>
<dbReference type="InterPro" id="IPR000048">
    <property type="entry name" value="IQ_motif_EF-hand-BS"/>
</dbReference>
<dbReference type="Proteomes" id="UP000243217">
    <property type="component" value="Unassembled WGS sequence"/>
</dbReference>
<dbReference type="PANTHER" id="PTHR22590:SF2">
    <property type="entry name" value="IQ DOMAIN-CONTAINING PROTEIN N"/>
    <property type="match status" value="1"/>
</dbReference>
<dbReference type="Pfam" id="PF00612">
    <property type="entry name" value="IQ"/>
    <property type="match status" value="7"/>
</dbReference>
<dbReference type="PROSITE" id="PS50096">
    <property type="entry name" value="IQ"/>
    <property type="match status" value="6"/>
</dbReference>
<dbReference type="InterPro" id="IPR052318">
    <property type="entry name" value="CellDiv_DevSignal_Domain"/>
</dbReference>
<feature type="region of interest" description="Disordered" evidence="3">
    <location>
        <begin position="345"/>
        <end position="408"/>
    </location>
</feature>
<dbReference type="SUPFAM" id="SSF48452">
    <property type="entry name" value="TPR-like"/>
    <property type="match status" value="1"/>
</dbReference>
<feature type="coiled-coil region" evidence="2">
    <location>
        <begin position="708"/>
        <end position="756"/>
    </location>
</feature>
<gene>
    <name evidence="4" type="ORF">THRCLA_11105</name>
</gene>
<evidence type="ECO:0000313" key="4">
    <source>
        <dbReference type="EMBL" id="OQR82140.1"/>
    </source>
</evidence>
<reference evidence="4 5" key="1">
    <citation type="journal article" date="2014" name="Genome Biol. Evol.">
        <title>The secreted proteins of Achlya hypogyna and Thraustotheca clavata identify the ancestral oomycete secretome and reveal gene acquisitions by horizontal gene transfer.</title>
        <authorList>
            <person name="Misner I."/>
            <person name="Blouin N."/>
            <person name="Leonard G."/>
            <person name="Richards T.A."/>
            <person name="Lane C.E."/>
        </authorList>
    </citation>
    <scope>NUCLEOTIDE SEQUENCE [LARGE SCALE GENOMIC DNA]</scope>
    <source>
        <strain evidence="4 5">ATCC 34112</strain>
    </source>
</reference>
<dbReference type="PANTHER" id="PTHR22590">
    <property type="entry name" value="MYOSIN MOTOR DOMAIN-CONTAINING PROTEIN"/>
    <property type="match status" value="1"/>
</dbReference>
<name>A0A1V9Y8S7_9STRA</name>
<dbReference type="SMART" id="SM00015">
    <property type="entry name" value="IQ"/>
    <property type="match status" value="9"/>
</dbReference>
<keyword evidence="2" id="KW-0175">Coiled coil</keyword>
<dbReference type="STRING" id="74557.A0A1V9Y8S7"/>
<evidence type="ECO:0000256" key="1">
    <source>
        <dbReference type="ARBA" id="ARBA00022737"/>
    </source>
</evidence>
<dbReference type="EMBL" id="JNBS01004832">
    <property type="protein sequence ID" value="OQR82140.1"/>
    <property type="molecule type" value="Genomic_DNA"/>
</dbReference>
<feature type="region of interest" description="Disordered" evidence="3">
    <location>
        <begin position="251"/>
        <end position="331"/>
    </location>
</feature>
<evidence type="ECO:0000313" key="5">
    <source>
        <dbReference type="Proteomes" id="UP000243217"/>
    </source>
</evidence>
<organism evidence="4 5">
    <name type="scientific">Thraustotheca clavata</name>
    <dbReference type="NCBI Taxonomy" id="74557"/>
    <lineage>
        <taxon>Eukaryota</taxon>
        <taxon>Sar</taxon>
        <taxon>Stramenopiles</taxon>
        <taxon>Oomycota</taxon>
        <taxon>Saprolegniomycetes</taxon>
        <taxon>Saprolegniales</taxon>
        <taxon>Achlyaceae</taxon>
        <taxon>Thraustotheca</taxon>
    </lineage>
</organism>
<evidence type="ECO:0000256" key="2">
    <source>
        <dbReference type="SAM" id="Coils"/>
    </source>
</evidence>
<feature type="compositionally biased region" description="Polar residues" evidence="3">
    <location>
        <begin position="256"/>
        <end position="267"/>
    </location>
</feature>
<sequence length="1867" mass="210689">MDDPTLLEMMDNMATALQQKQLDIEAIGCLEQGLLLKRKILGPEHRDVHKMFKDVVVLYNTHAMEQLKKGESESCLELLTKVEALTGRFPMAESLRILTFNNLGCYYRRMKKLKTALKYLTQAASLGGSAHQVKNLSVTHLNLCAIQSQLGRHDVALEHAQSAIFHAQEELVISEGSNDSNDVLDAQSREEKIVALAIAYHNMAVELEFNSRGDACIQWYKKALQMVFKYKDNNADLWRTFKASFDSAKKKHGNHLLSSESKPTQSRKSNKPHSPLKPTKPSTASRPARPTTASRKRPPPQSMRWHDHPHPVPSPPRPMDAPCGTSDFADFLRSKGPNAVAIASQFTTPDRQSPPPPYQRPNSGRHIISPRTTPNNNSIHVVNPIKAKPPLVKPTPPRTLQPSASNGTDITTDLFDSDEEVLEVFEEPKPAIRVERVDIRRPNGRLALQQQEEKLSTTLPERVSHFEYLKRLRQSIETNDQRAHEIASQHQKVLEMNRIYDAAARRIQSFYRGYSCRCMVRLIKKAKSAWTPRAVNLAEITIRQQYAACKIQSILRMFLAIVHYHRYRRAALERQQKECYALEASRLDMEIRAQDRRLLEEAKNTLIDKETRAKELFAAKEAECIAAQLAQKDAEAKQRQAQEEAAILKKKLEEMELQTKLLLAEQEIGKAKTMRAQQEAEKIKALLAQREAKSNALLAQKEFDKAEKARIEAEAARLLWEKQQAEAKKWIELKELELKKRENEAMLKTKANSEKEEITLSNASIESVESKVTTIPIVPALVLEGHQVSSIISELSNCSNDINIFLGIVRCASARREDALLFAHQTNVDEVLLEAQRRETEHLAASVIQGVLIFIQVVPNWLGVVKGHNTRTKVVPNAKQLLTQRKEVHHLAASVLQGLCKGCLTRNKSLRSYARELSQQFIIKQHAYVELQNAMLLEDKYVKNEAAIVISRCYRNYQFSINRTKAVIQIQAWVRGYQARLIYLALRVGYDAAIRKIQRQYRRYLSRCISNEIMKMHSIAAETLQRNLKSWVKKLNNNTIAAISNKAAHIIQSTWKSFKTKSAAKASLVKRIEMDELLMAKRLSFSCCEKIYKHHIRKTQASTSSIMNFAFRMAEAMTISLHRNVVHVEYLDEVDMATRLADRCIASIHNSYNTTLSIMIQDEIDFATRLSESIIDKLHTSLIKTNAIRDDSNIAKEITDSIADEQMPETQEKAEANDKVKVVAATYIQAIYRGYSIRKDFVKLQKDDVDKLVHIVVVDLAVTKIQAIAKGFLVRKKSPIPTFPTKELALNTIVQDVAATTIQALYRGYSRRSKNSCQSNEIVDNGNVESFQATANSIHEQNPEPKLDCVDGQVENSDIVMHEDTVKVIEPNTIEKLYFTTNAKVEIPIEVLAPSTLLELQDCVEKATKECIHSTFVNLCQVTEISNLSKDLVQDSINRAMTTWFSKHSSQDEPQLNIHFSNDNSIVHHIVEELALQCIKAGMEKVQSLHDKLTHSAIIQFVYTTTQTCIETAVAEIVKNSATTISVVHDIAATCIQSLARGYLVRRTIKRQMSVGTFIKKHVEREVASTLALQQLPDVMSIYNIAASIIQNSYRHYLSRIIVLEEKSRRLPRQRSMSATNFGVNDVVCVENQLPLSARESSSKKLLSDQQDKIVMKKDNSTASCVKLSSSEPESIADEYCTQLSQKYSESSFVSEHQSVHEASHTSLTSHVQSYSSQASFESDDIKANSSTSSLLQTETLPRAIASSNTLESLLSPELQKKYQVFLDDQNNLPCNVVDPYQILSMGLSFDSLLECLATAYDDSGVIAAADAIRVLAHIDQAIPTQNNFQALVAAITTKSTEDIDVWTAEVETCCLWLLHEFIIQAS</sequence>
<keyword evidence="5" id="KW-1185">Reference proteome</keyword>
<protein>
    <submittedName>
        <fullName evidence="4">Uncharacterized protein</fullName>
    </submittedName>
</protein>
<accession>A0A1V9Y8S7</accession>
<feature type="compositionally biased region" description="Polar residues" evidence="3">
    <location>
        <begin position="370"/>
        <end position="380"/>
    </location>
</feature>
<dbReference type="OrthoDB" id="2148418at2759"/>
<dbReference type="SMART" id="SM00028">
    <property type="entry name" value="TPR"/>
    <property type="match status" value="3"/>
</dbReference>
<evidence type="ECO:0000256" key="3">
    <source>
        <dbReference type="SAM" id="MobiDB-lite"/>
    </source>
</evidence>
<keyword evidence="1" id="KW-0677">Repeat</keyword>
<comment type="caution">
    <text evidence="4">The sequence shown here is derived from an EMBL/GenBank/DDBJ whole genome shotgun (WGS) entry which is preliminary data.</text>
</comment>
<dbReference type="Gene3D" id="1.20.5.190">
    <property type="match status" value="3"/>
</dbReference>
<dbReference type="InterPro" id="IPR019734">
    <property type="entry name" value="TPR_rpt"/>
</dbReference>